<dbReference type="AlphaFoldDB" id="A0A660CIL8"/>
<dbReference type="RefSeq" id="WP_030531609.1">
    <property type="nucleotide sequence ID" value="NZ_JOIJ01000005.1"/>
</dbReference>
<gene>
    <name evidence="1" type="ORF">JD82_02654</name>
</gene>
<keyword evidence="2" id="KW-1185">Reference proteome</keyword>
<evidence type="ECO:0000313" key="1">
    <source>
        <dbReference type="EMBL" id="TWH20805.1"/>
    </source>
</evidence>
<dbReference type="EMBL" id="VLJV01000001">
    <property type="protein sequence ID" value="TWH20805.1"/>
    <property type="molecule type" value="Genomic_DNA"/>
</dbReference>
<proteinExistence type="predicted"/>
<sequence length="123" mass="13889">MTATLYLSSLESRTFQPVRECRYRRTLHFPTGKQCLLVDATLRSAAHDDVDQLILAARFEGATVDPIDAFPCFVFIARPLIDVTDVSQINTDDVRVVAWGELYRTAEDAEHRRLSADDTDSAR</sequence>
<dbReference type="Proteomes" id="UP000317303">
    <property type="component" value="Unassembled WGS sequence"/>
</dbReference>
<accession>A0A660CIL8</accession>
<name>A0A660CIL8_9PSEU</name>
<protein>
    <submittedName>
        <fullName evidence="1">Uncharacterized protein</fullName>
    </submittedName>
</protein>
<organism evidence="1 2">
    <name type="scientific">Prauserella rugosa</name>
    <dbReference type="NCBI Taxonomy" id="43354"/>
    <lineage>
        <taxon>Bacteria</taxon>
        <taxon>Bacillati</taxon>
        <taxon>Actinomycetota</taxon>
        <taxon>Actinomycetes</taxon>
        <taxon>Pseudonocardiales</taxon>
        <taxon>Pseudonocardiaceae</taxon>
        <taxon>Prauserella</taxon>
    </lineage>
</organism>
<reference evidence="1 2" key="1">
    <citation type="submission" date="2019-07" db="EMBL/GenBank/DDBJ databases">
        <title>R&amp;d 2014.</title>
        <authorList>
            <person name="Klenk H.-P."/>
        </authorList>
    </citation>
    <scope>NUCLEOTIDE SEQUENCE [LARGE SCALE GENOMIC DNA]</scope>
    <source>
        <strain evidence="1 2">DSM 43194</strain>
    </source>
</reference>
<evidence type="ECO:0000313" key="2">
    <source>
        <dbReference type="Proteomes" id="UP000317303"/>
    </source>
</evidence>
<comment type="caution">
    <text evidence="1">The sequence shown here is derived from an EMBL/GenBank/DDBJ whole genome shotgun (WGS) entry which is preliminary data.</text>
</comment>
<dbReference type="OrthoDB" id="5149867at2"/>